<dbReference type="Pfam" id="PF04389">
    <property type="entry name" value="Peptidase_M28"/>
    <property type="match status" value="1"/>
</dbReference>
<dbReference type="Proteomes" id="UP000626109">
    <property type="component" value="Unassembled WGS sequence"/>
</dbReference>
<dbReference type="InterPro" id="IPR007484">
    <property type="entry name" value="Peptidase_M28"/>
</dbReference>
<keyword evidence="1" id="KW-0472">Membrane</keyword>
<feature type="transmembrane region" description="Helical" evidence="1">
    <location>
        <begin position="36"/>
        <end position="54"/>
    </location>
</feature>
<gene>
    <name evidence="3" type="ORF">PGLA2088_LOCUS48525</name>
</gene>
<dbReference type="Gene3D" id="3.40.630.10">
    <property type="entry name" value="Zn peptidases"/>
    <property type="match status" value="1"/>
</dbReference>
<dbReference type="EMBL" id="CAJNNW010036706">
    <property type="protein sequence ID" value="CAE8736903.1"/>
    <property type="molecule type" value="Genomic_DNA"/>
</dbReference>
<dbReference type="SUPFAM" id="SSF53187">
    <property type="entry name" value="Zn-dependent exopeptidases"/>
    <property type="match status" value="1"/>
</dbReference>
<keyword evidence="1" id="KW-1133">Transmembrane helix</keyword>
<sequence>MTAFVANNSLFIRGSDCNHLNCNNNSIRLLCLHSKLLWTIMFGAFTVLVLTWASQAAAASPAETKPPCTDDASMLQLQQSGLKMLPDAAIGPTQKYMMALVRDDQGKPNPRVTCTAGNFHARKTISAELAALGLQPLGVNGSFEWKVDGTSIPGCEQGIANLVGYVKGTEEPDEFLMWVAHYDGPNNQGPSGASQGNNATDDAYDDMSSIAVGLSLAAALSKDPPKLSVIFFFSDGEEGWDNVGVPPLGSDPTGLTKVAKELCSSGRVPYPPGTDPCKNYPIGFTAWAQKPTVELQKLRLLLDADPLGAPGVAGSDFVAVLGTESTPGLQALFEAHWPGFEGATRPIFANRNYAASNYDDVDALTGKYSCSGTHCLADAGVPFVWLAQTGFQKYHGGMMAPVTQLLEKFGKYVFADFASLTPYYALDQSSGTDPKVLDRTAATMLPLLRALADNTKDLQSLHFNKSVYEGTPRYTLRDAMNNKADVDYLIAALSKGSAITHIPEDATTAFLRLLRPMSWQLASTLMYYKSNPWYWNTDPDTIYPGKIFQTVAPLIFAVTIGIDFYSVADPNRQIYSVSTAPEGTLDSALKELRELKF</sequence>
<evidence type="ECO:0000313" key="4">
    <source>
        <dbReference type="Proteomes" id="UP000626109"/>
    </source>
</evidence>
<proteinExistence type="predicted"/>
<keyword evidence="1" id="KW-0812">Transmembrane</keyword>
<evidence type="ECO:0000259" key="2">
    <source>
        <dbReference type="Pfam" id="PF04389"/>
    </source>
</evidence>
<protein>
    <recommendedName>
        <fullName evidence="2">Peptidase M28 domain-containing protein</fullName>
    </recommendedName>
</protein>
<reference evidence="3" key="1">
    <citation type="submission" date="2021-02" db="EMBL/GenBank/DDBJ databases">
        <authorList>
            <person name="Dougan E. K."/>
            <person name="Rhodes N."/>
            <person name="Thang M."/>
            <person name="Chan C."/>
        </authorList>
    </citation>
    <scope>NUCLEOTIDE SEQUENCE</scope>
</reference>
<organism evidence="3 4">
    <name type="scientific">Polarella glacialis</name>
    <name type="common">Dinoflagellate</name>
    <dbReference type="NCBI Taxonomy" id="89957"/>
    <lineage>
        <taxon>Eukaryota</taxon>
        <taxon>Sar</taxon>
        <taxon>Alveolata</taxon>
        <taxon>Dinophyceae</taxon>
        <taxon>Suessiales</taxon>
        <taxon>Suessiaceae</taxon>
        <taxon>Polarella</taxon>
    </lineage>
</organism>
<feature type="domain" description="Peptidase M28" evidence="2">
    <location>
        <begin position="161"/>
        <end position="313"/>
    </location>
</feature>
<comment type="caution">
    <text evidence="3">The sequence shown here is derived from an EMBL/GenBank/DDBJ whole genome shotgun (WGS) entry which is preliminary data.</text>
</comment>
<evidence type="ECO:0000313" key="3">
    <source>
        <dbReference type="EMBL" id="CAE8736903.1"/>
    </source>
</evidence>
<accession>A0A813LT12</accession>
<name>A0A813LT12_POLGL</name>
<dbReference type="AlphaFoldDB" id="A0A813LT12"/>
<evidence type="ECO:0000256" key="1">
    <source>
        <dbReference type="SAM" id="Phobius"/>
    </source>
</evidence>